<evidence type="ECO:0000259" key="1">
    <source>
        <dbReference type="PROSITE" id="PS50181"/>
    </source>
</evidence>
<evidence type="ECO:0000313" key="3">
    <source>
        <dbReference type="Proteomes" id="UP000826271"/>
    </source>
</evidence>
<sequence>MSMTKGRRIGGVVEDQKTLKYEIVVDQFCLMDLPTAVLHEILFRLPINSIIKVKFVCRALYKLLSDSHFALNYTKISPFATLVGTSNFLNYTFYTLDLLSDSYGCIQTTFKPKIPGVSGFDLERSTLLIIVKGSEIFTNGIDETWRGLANPTIPFSWFSGNNFIALNCIFLWFIVGNGSSWIFTFDLGEEKVGRLSHPHGLELNMFYMELKSINNQLCLVDSTDPCVIVMWKMKEYGVAESWTKDIILDTSFTSDLLRCRSRFPETTFRFPETILPNGDILFSSTSGNHLISCNPTKRKVTQTRVRSYRRIN</sequence>
<evidence type="ECO:0000313" key="2">
    <source>
        <dbReference type="EMBL" id="KAG8375191.1"/>
    </source>
</evidence>
<dbReference type="EMBL" id="WHWC01000010">
    <property type="protein sequence ID" value="KAG8375191.1"/>
    <property type="molecule type" value="Genomic_DNA"/>
</dbReference>
<name>A0AAV6WW06_9LAMI</name>
<dbReference type="AlphaFoldDB" id="A0AAV6WW06"/>
<dbReference type="PROSITE" id="PS50181">
    <property type="entry name" value="FBOX"/>
    <property type="match status" value="1"/>
</dbReference>
<gene>
    <name evidence="2" type="ORF">BUALT_Bualt10G0074600</name>
</gene>
<keyword evidence="3" id="KW-1185">Reference proteome</keyword>
<reference evidence="2" key="1">
    <citation type="submission" date="2019-10" db="EMBL/GenBank/DDBJ databases">
        <authorList>
            <person name="Zhang R."/>
            <person name="Pan Y."/>
            <person name="Wang J."/>
            <person name="Ma R."/>
            <person name="Yu S."/>
        </authorList>
    </citation>
    <scope>NUCLEOTIDE SEQUENCE</scope>
    <source>
        <strain evidence="2">LA-IB0</strain>
        <tissue evidence="2">Leaf</tissue>
    </source>
</reference>
<dbReference type="InterPro" id="IPR050796">
    <property type="entry name" value="SCF_F-box_component"/>
</dbReference>
<dbReference type="InterPro" id="IPR036047">
    <property type="entry name" value="F-box-like_dom_sf"/>
</dbReference>
<dbReference type="Proteomes" id="UP000826271">
    <property type="component" value="Unassembled WGS sequence"/>
</dbReference>
<dbReference type="InterPro" id="IPR001810">
    <property type="entry name" value="F-box_dom"/>
</dbReference>
<protein>
    <recommendedName>
        <fullName evidence="1">F-box domain-containing protein</fullName>
    </recommendedName>
</protein>
<dbReference type="SUPFAM" id="SSF81383">
    <property type="entry name" value="F-box domain"/>
    <property type="match status" value="1"/>
</dbReference>
<organism evidence="2 3">
    <name type="scientific">Buddleja alternifolia</name>
    <dbReference type="NCBI Taxonomy" id="168488"/>
    <lineage>
        <taxon>Eukaryota</taxon>
        <taxon>Viridiplantae</taxon>
        <taxon>Streptophyta</taxon>
        <taxon>Embryophyta</taxon>
        <taxon>Tracheophyta</taxon>
        <taxon>Spermatophyta</taxon>
        <taxon>Magnoliopsida</taxon>
        <taxon>eudicotyledons</taxon>
        <taxon>Gunneridae</taxon>
        <taxon>Pentapetalae</taxon>
        <taxon>asterids</taxon>
        <taxon>lamiids</taxon>
        <taxon>Lamiales</taxon>
        <taxon>Scrophulariaceae</taxon>
        <taxon>Buddlejeae</taxon>
        <taxon>Buddleja</taxon>
    </lineage>
</organism>
<dbReference type="PANTHER" id="PTHR31672:SF2">
    <property type="entry name" value="F-BOX DOMAIN-CONTAINING PROTEIN"/>
    <property type="match status" value="1"/>
</dbReference>
<dbReference type="Pfam" id="PF00646">
    <property type="entry name" value="F-box"/>
    <property type="match status" value="1"/>
</dbReference>
<comment type="caution">
    <text evidence="2">The sequence shown here is derived from an EMBL/GenBank/DDBJ whole genome shotgun (WGS) entry which is preliminary data.</text>
</comment>
<dbReference type="SMART" id="SM00256">
    <property type="entry name" value="FBOX"/>
    <property type="match status" value="1"/>
</dbReference>
<proteinExistence type="predicted"/>
<dbReference type="Gene3D" id="1.20.1280.50">
    <property type="match status" value="1"/>
</dbReference>
<accession>A0AAV6WW06</accession>
<feature type="domain" description="F-box" evidence="1">
    <location>
        <begin position="27"/>
        <end position="76"/>
    </location>
</feature>
<dbReference type="PANTHER" id="PTHR31672">
    <property type="entry name" value="BNACNNG10540D PROTEIN"/>
    <property type="match status" value="1"/>
</dbReference>